<keyword evidence="3" id="KW-1185">Reference proteome</keyword>
<dbReference type="SUPFAM" id="SSF141086">
    <property type="entry name" value="Agglutinin HPA-like"/>
    <property type="match status" value="1"/>
</dbReference>
<keyword evidence="2" id="KW-0430">Lectin</keyword>
<reference evidence="2 3" key="1">
    <citation type="submission" date="2018-11" db="EMBL/GenBank/DDBJ databases">
        <title>Genomic Encyclopedia of Type Strains, Phase IV (KMG-IV): sequencing the most valuable type-strain genomes for metagenomic binning, comparative biology and taxonomic classification.</title>
        <authorList>
            <person name="Goeker M."/>
        </authorList>
    </citation>
    <scope>NUCLEOTIDE SEQUENCE [LARGE SCALE GENOMIC DNA]</scope>
    <source>
        <strain evidence="2 3">DSM 5900</strain>
    </source>
</reference>
<name>A0A3N1MA26_9PROT</name>
<protein>
    <submittedName>
        <fullName evidence="2">H-type lectin domain-containing protein</fullName>
    </submittedName>
</protein>
<gene>
    <name evidence="2" type="ORF">EDC65_2287</name>
</gene>
<sequence length="357" mass="39194">MRYVVALLGVMLCVSSNSLASVCRDVHLAAVRDEFRSMDSSQSISSAYGYLCKQDASVSQQAVNIGIGTANSIATAALAAAKIPSLTMTGSTNQERVESFCNITSKYLATMDVSITQSSIVSNDKLQSLNQCMEIESKGLRIVRQSMSETNLVVQLEKDPAFNTTITSVSTDAHVKCTGSDLGDRNIADNKPLGKINFDRAFTIRCARAPIKPGEILFEGADVSINTTVTPYNIRWPQSEKLPVRDAQKIAGQIKNLNLQISSLSTRLIREERLTKLVQRGTTTFGSADNIYRERINFPRPFPSTPQVFTSIQGNKDDVFSIQIYELSSTGFTFGLYRVNGSRWGGKQTVDWLATLE</sequence>
<dbReference type="EMBL" id="RJKX01000013">
    <property type="protein sequence ID" value="ROQ00488.1"/>
    <property type="molecule type" value="Genomic_DNA"/>
</dbReference>
<feature type="chain" id="PRO_5018218678" evidence="1">
    <location>
        <begin position="21"/>
        <end position="357"/>
    </location>
</feature>
<organism evidence="2 3">
    <name type="scientific">Stella humosa</name>
    <dbReference type="NCBI Taxonomy" id="94"/>
    <lineage>
        <taxon>Bacteria</taxon>
        <taxon>Pseudomonadati</taxon>
        <taxon>Pseudomonadota</taxon>
        <taxon>Alphaproteobacteria</taxon>
        <taxon>Rhodospirillales</taxon>
        <taxon>Stellaceae</taxon>
        <taxon>Stella</taxon>
    </lineage>
</organism>
<evidence type="ECO:0000256" key="1">
    <source>
        <dbReference type="SAM" id="SignalP"/>
    </source>
</evidence>
<proteinExistence type="predicted"/>
<evidence type="ECO:0000313" key="2">
    <source>
        <dbReference type="EMBL" id="ROQ00488.1"/>
    </source>
</evidence>
<evidence type="ECO:0000313" key="3">
    <source>
        <dbReference type="Proteomes" id="UP000278222"/>
    </source>
</evidence>
<dbReference type="InterPro" id="IPR037221">
    <property type="entry name" value="H-type_lectin_dom_sf"/>
</dbReference>
<accession>A0A3N1MA26</accession>
<comment type="caution">
    <text evidence="2">The sequence shown here is derived from an EMBL/GenBank/DDBJ whole genome shotgun (WGS) entry which is preliminary data.</text>
</comment>
<dbReference type="GO" id="GO:0030246">
    <property type="term" value="F:carbohydrate binding"/>
    <property type="evidence" value="ECO:0007669"/>
    <property type="project" value="UniProtKB-KW"/>
</dbReference>
<feature type="signal peptide" evidence="1">
    <location>
        <begin position="1"/>
        <end position="20"/>
    </location>
</feature>
<dbReference type="AlphaFoldDB" id="A0A3N1MA26"/>
<dbReference type="Proteomes" id="UP000278222">
    <property type="component" value="Unassembled WGS sequence"/>
</dbReference>
<keyword evidence="1" id="KW-0732">Signal</keyword>
<dbReference type="Gene3D" id="2.60.40.2080">
    <property type="match status" value="1"/>
</dbReference>